<sequence>MLLHLTMHCTRIVHRGRSAGGKASGLDLRQRLRLTGHLAPWRTPCPTKGHCIPVAPTATCGQLRALFPICTSCHAKERTTAATSFHWLRLAFSCPPISPCLAMP</sequence>
<dbReference type="GeneID" id="18909568"/>
<gene>
    <name evidence="1" type="ORF">PHACADRAFT_171743</name>
</gene>
<dbReference type="EMBL" id="JH930470">
    <property type="protein sequence ID" value="EKM58465.1"/>
    <property type="molecule type" value="Genomic_DNA"/>
</dbReference>
<reference evidence="1 2" key="1">
    <citation type="journal article" date="2012" name="BMC Genomics">
        <title>Comparative genomics of the white-rot fungi, Phanerochaete carnosa and P. chrysosporium, to elucidate the genetic basis of the distinct wood types they colonize.</title>
        <authorList>
            <person name="Suzuki H."/>
            <person name="MacDonald J."/>
            <person name="Syed K."/>
            <person name="Salamov A."/>
            <person name="Hori C."/>
            <person name="Aerts A."/>
            <person name="Henrissat B."/>
            <person name="Wiebenga A."/>
            <person name="vanKuyk P.A."/>
            <person name="Barry K."/>
            <person name="Lindquist E."/>
            <person name="LaButti K."/>
            <person name="Lapidus A."/>
            <person name="Lucas S."/>
            <person name="Coutinho P."/>
            <person name="Gong Y."/>
            <person name="Samejima M."/>
            <person name="Mahadevan R."/>
            <person name="Abou-Zaid M."/>
            <person name="de Vries R.P."/>
            <person name="Igarashi K."/>
            <person name="Yadav J.S."/>
            <person name="Grigoriev I.V."/>
            <person name="Master E.R."/>
        </authorList>
    </citation>
    <scope>NUCLEOTIDE SEQUENCE [LARGE SCALE GENOMIC DNA]</scope>
    <source>
        <strain evidence="1 2">HHB-10118-sp</strain>
    </source>
</reference>
<dbReference type="HOGENOM" id="CLU_2251010_0_0_1"/>
<protein>
    <submittedName>
        <fullName evidence="1">Uncharacterized protein</fullName>
    </submittedName>
</protein>
<proteinExistence type="predicted"/>
<organism evidence="1 2">
    <name type="scientific">Phanerochaete carnosa (strain HHB-10118-sp)</name>
    <name type="common">White-rot fungus</name>
    <name type="synonym">Peniophora carnosa</name>
    <dbReference type="NCBI Taxonomy" id="650164"/>
    <lineage>
        <taxon>Eukaryota</taxon>
        <taxon>Fungi</taxon>
        <taxon>Dikarya</taxon>
        <taxon>Basidiomycota</taxon>
        <taxon>Agaricomycotina</taxon>
        <taxon>Agaricomycetes</taxon>
        <taxon>Polyporales</taxon>
        <taxon>Phanerochaetaceae</taxon>
        <taxon>Phanerochaete</taxon>
    </lineage>
</organism>
<evidence type="ECO:0000313" key="2">
    <source>
        <dbReference type="Proteomes" id="UP000008370"/>
    </source>
</evidence>
<accession>K5WGL8</accession>
<dbReference type="RefSeq" id="XP_007393777.1">
    <property type="nucleotide sequence ID" value="XM_007393715.1"/>
</dbReference>
<dbReference type="KEGG" id="pco:PHACADRAFT_171743"/>
<dbReference type="InParanoid" id="K5WGL8"/>
<dbReference type="Proteomes" id="UP000008370">
    <property type="component" value="Unassembled WGS sequence"/>
</dbReference>
<dbReference type="AlphaFoldDB" id="K5WGL8"/>
<keyword evidence="2" id="KW-1185">Reference proteome</keyword>
<name>K5WGL8_PHACS</name>
<evidence type="ECO:0000313" key="1">
    <source>
        <dbReference type="EMBL" id="EKM58465.1"/>
    </source>
</evidence>